<dbReference type="AlphaFoldDB" id="A0A6A6FLR2"/>
<dbReference type="Pfam" id="PF00069">
    <property type="entry name" value="Pkinase"/>
    <property type="match status" value="1"/>
</dbReference>
<evidence type="ECO:0000256" key="12">
    <source>
        <dbReference type="ARBA" id="ARBA00033194"/>
    </source>
</evidence>
<keyword evidence="9" id="KW-0418">Kinase</keyword>
<comment type="catalytic activity">
    <reaction evidence="13">
        <text>L-threonyl-[protein] + ATP = O-phospho-L-threonyl-[protein] + ADP + H(+)</text>
        <dbReference type="Rhea" id="RHEA:46608"/>
        <dbReference type="Rhea" id="RHEA-COMP:11060"/>
        <dbReference type="Rhea" id="RHEA-COMP:11605"/>
        <dbReference type="ChEBI" id="CHEBI:15378"/>
        <dbReference type="ChEBI" id="CHEBI:30013"/>
        <dbReference type="ChEBI" id="CHEBI:30616"/>
        <dbReference type="ChEBI" id="CHEBI:61977"/>
        <dbReference type="ChEBI" id="CHEBI:456216"/>
        <dbReference type="EC" id="2.7.11.1"/>
    </reaction>
</comment>
<dbReference type="Proteomes" id="UP000799539">
    <property type="component" value="Unassembled WGS sequence"/>
</dbReference>
<evidence type="ECO:0000256" key="14">
    <source>
        <dbReference type="ARBA" id="ARBA00048679"/>
    </source>
</evidence>
<organism evidence="17 18">
    <name type="scientific">Cercospora zeae-maydis SCOH1-5</name>
    <dbReference type="NCBI Taxonomy" id="717836"/>
    <lineage>
        <taxon>Eukaryota</taxon>
        <taxon>Fungi</taxon>
        <taxon>Dikarya</taxon>
        <taxon>Ascomycota</taxon>
        <taxon>Pezizomycotina</taxon>
        <taxon>Dothideomycetes</taxon>
        <taxon>Dothideomycetidae</taxon>
        <taxon>Mycosphaerellales</taxon>
        <taxon>Mycosphaerellaceae</taxon>
        <taxon>Cercospora</taxon>
    </lineage>
</organism>
<reference evidence="17" key="1">
    <citation type="journal article" date="2020" name="Stud. Mycol.">
        <title>101 Dothideomycetes genomes: a test case for predicting lifestyles and emergence of pathogens.</title>
        <authorList>
            <person name="Haridas S."/>
            <person name="Albert R."/>
            <person name="Binder M."/>
            <person name="Bloem J."/>
            <person name="Labutti K."/>
            <person name="Salamov A."/>
            <person name="Andreopoulos B."/>
            <person name="Baker S."/>
            <person name="Barry K."/>
            <person name="Bills G."/>
            <person name="Bluhm B."/>
            <person name="Cannon C."/>
            <person name="Castanera R."/>
            <person name="Culley D."/>
            <person name="Daum C."/>
            <person name="Ezra D."/>
            <person name="Gonzalez J."/>
            <person name="Henrissat B."/>
            <person name="Kuo A."/>
            <person name="Liang C."/>
            <person name="Lipzen A."/>
            <person name="Lutzoni F."/>
            <person name="Magnuson J."/>
            <person name="Mondo S."/>
            <person name="Nolan M."/>
            <person name="Ohm R."/>
            <person name="Pangilinan J."/>
            <person name="Park H.-J."/>
            <person name="Ramirez L."/>
            <person name="Alfaro M."/>
            <person name="Sun H."/>
            <person name="Tritt A."/>
            <person name="Yoshinaga Y."/>
            <person name="Zwiers L.-H."/>
            <person name="Turgeon B."/>
            <person name="Goodwin S."/>
            <person name="Spatafora J."/>
            <person name="Crous P."/>
            <person name="Grigoriev I."/>
        </authorList>
    </citation>
    <scope>NUCLEOTIDE SEQUENCE</scope>
    <source>
        <strain evidence="17">SCOH1-5</strain>
    </source>
</reference>
<dbReference type="EC" id="2.7.11.1" evidence="3"/>
<evidence type="ECO:0000256" key="13">
    <source>
        <dbReference type="ARBA" id="ARBA00047899"/>
    </source>
</evidence>
<protein>
    <recommendedName>
        <fullName evidence="5">EKC/KEOPS complex subunit BUD32</fullName>
        <ecNumber evidence="3">2.7.11.1</ecNumber>
    </recommendedName>
    <alternativeName>
        <fullName evidence="11 12">Atypical Serine/threonine protein kinase BUD32</fullName>
    </alternativeName>
    <alternativeName>
        <fullName evidence="4">EKC/KEOPS complex subunit bud32</fullName>
    </alternativeName>
</protein>
<evidence type="ECO:0000256" key="5">
    <source>
        <dbReference type="ARBA" id="ARBA00019973"/>
    </source>
</evidence>
<evidence type="ECO:0000256" key="10">
    <source>
        <dbReference type="ARBA" id="ARBA00022840"/>
    </source>
</evidence>
<dbReference type="GO" id="GO:0004674">
    <property type="term" value="F:protein serine/threonine kinase activity"/>
    <property type="evidence" value="ECO:0007669"/>
    <property type="project" value="UniProtKB-KW"/>
</dbReference>
<comment type="catalytic activity">
    <reaction evidence="14">
        <text>L-seryl-[protein] + ATP = O-phospho-L-seryl-[protein] + ADP + H(+)</text>
        <dbReference type="Rhea" id="RHEA:17989"/>
        <dbReference type="Rhea" id="RHEA-COMP:9863"/>
        <dbReference type="Rhea" id="RHEA-COMP:11604"/>
        <dbReference type="ChEBI" id="CHEBI:15378"/>
        <dbReference type="ChEBI" id="CHEBI:29999"/>
        <dbReference type="ChEBI" id="CHEBI:30616"/>
        <dbReference type="ChEBI" id="CHEBI:83421"/>
        <dbReference type="ChEBI" id="CHEBI:456216"/>
        <dbReference type="EC" id="2.7.11.1"/>
    </reaction>
</comment>
<keyword evidence="6" id="KW-0723">Serine/threonine-protein kinase</keyword>
<evidence type="ECO:0000256" key="1">
    <source>
        <dbReference type="ARBA" id="ARBA00003747"/>
    </source>
</evidence>
<dbReference type="PANTHER" id="PTHR47634">
    <property type="entry name" value="PROTEIN KINASE DOMAIN-CONTAINING PROTEIN-RELATED"/>
    <property type="match status" value="1"/>
</dbReference>
<dbReference type="InterPro" id="IPR011009">
    <property type="entry name" value="Kinase-like_dom_sf"/>
</dbReference>
<evidence type="ECO:0000259" key="16">
    <source>
        <dbReference type="PROSITE" id="PS50011"/>
    </source>
</evidence>
<dbReference type="Gene3D" id="1.10.510.10">
    <property type="entry name" value="Transferase(Phosphotransferase) domain 1"/>
    <property type="match status" value="1"/>
</dbReference>
<dbReference type="SUPFAM" id="SSF56112">
    <property type="entry name" value="Protein kinase-like (PK-like)"/>
    <property type="match status" value="1"/>
</dbReference>
<name>A0A6A6FLR2_9PEZI</name>
<dbReference type="EMBL" id="ML992669">
    <property type="protein sequence ID" value="KAF2214138.1"/>
    <property type="molecule type" value="Genomic_DNA"/>
</dbReference>
<dbReference type="PROSITE" id="PS00107">
    <property type="entry name" value="PROTEIN_KINASE_ATP"/>
    <property type="match status" value="1"/>
</dbReference>
<feature type="domain" description="Protein kinase" evidence="16">
    <location>
        <begin position="40"/>
        <end position="406"/>
    </location>
</feature>
<gene>
    <name evidence="17" type="ORF">CERZMDRAFT_111056</name>
</gene>
<keyword evidence="8 15" id="KW-0547">Nucleotide-binding</keyword>
<evidence type="ECO:0000256" key="6">
    <source>
        <dbReference type="ARBA" id="ARBA00022527"/>
    </source>
</evidence>
<accession>A0A6A6FLR2</accession>
<dbReference type="InterPro" id="IPR000719">
    <property type="entry name" value="Prot_kinase_dom"/>
</dbReference>
<evidence type="ECO:0000313" key="17">
    <source>
        <dbReference type="EMBL" id="KAF2214138.1"/>
    </source>
</evidence>
<dbReference type="GO" id="GO:0000245">
    <property type="term" value="P:spliceosomal complex assembly"/>
    <property type="evidence" value="ECO:0007669"/>
    <property type="project" value="TreeGrafter"/>
</dbReference>
<dbReference type="InterPro" id="IPR017441">
    <property type="entry name" value="Protein_kinase_ATP_BS"/>
</dbReference>
<evidence type="ECO:0000256" key="9">
    <source>
        <dbReference type="ARBA" id="ARBA00022777"/>
    </source>
</evidence>
<dbReference type="PANTHER" id="PTHR47634:SF9">
    <property type="entry name" value="PROTEIN KINASE DOMAIN-CONTAINING PROTEIN-RELATED"/>
    <property type="match status" value="1"/>
</dbReference>
<dbReference type="GO" id="GO:0005524">
    <property type="term" value="F:ATP binding"/>
    <property type="evidence" value="ECO:0007669"/>
    <property type="project" value="UniProtKB-UniRule"/>
</dbReference>
<evidence type="ECO:0000256" key="2">
    <source>
        <dbReference type="ARBA" id="ARBA00011534"/>
    </source>
</evidence>
<evidence type="ECO:0000256" key="4">
    <source>
        <dbReference type="ARBA" id="ARBA00013948"/>
    </source>
</evidence>
<comment type="function">
    <text evidence="1">Component of the EKC/KEOPS complex that is required for the formation of a threonylcarbamoyl group on adenosine at position 37 (t(6)A37) in tRNAs that read codons beginning with adenine. The complex is probably involved in the transfer of the threonylcarbamoyl moiety of threonylcarbamoyl-AMP (TC-AMP) to the N6 group of A37. BUD32 has ATPase activity in the context of the EKC/KEOPS complex and likely plays a supporting role to the catalytic subunit KAE1. The EKC/KEOPS complex also promotes both telomere uncapping and telomere elongation. The complex is required for efficient recruitment of transcriptional coactivators.</text>
</comment>
<keyword evidence="7" id="KW-0808">Transferase</keyword>
<dbReference type="InterPro" id="IPR008266">
    <property type="entry name" value="Tyr_kinase_AS"/>
</dbReference>
<proteinExistence type="predicted"/>
<sequence>MAKAPILLPRDRRIEEENVPGYCAERFLQVHPGDVLGGKYEVIAKLGFGQSSTVWLTRELSGWFWQDARYFAVKVQTAELDTDEAAARVKEIEQRLTRSPEHHGYGFVRRASHPFTVEGEAGQKHLCQAFEPARQPIAIWQARLPDGKIPGPLLKVYIRFILLGLDYLHNECQMVHTDLSRSNIMMGFEDDAVLPEFVKSLSQRPIAQKVTNERTVYHSQFDFGPLKGLFSTPQIHDFGNAALMREGFACRHPIQPDLYRAPEVMLGIPWSYKVDIWNLCVLIWELLEGVDLFTQVRNGTGRYSTRAHLANMIALLGSPPSSLLQQERECRDTPLPYEVTDDEGKTHRTFAGPFFLEDGEGLSLADSITTLDGEDKLAFIDFAKQMLCWSAEDRKTAAELLTHPWLVNKR</sequence>
<dbReference type="GO" id="GO:0050684">
    <property type="term" value="P:regulation of mRNA processing"/>
    <property type="evidence" value="ECO:0007669"/>
    <property type="project" value="TreeGrafter"/>
</dbReference>
<evidence type="ECO:0000256" key="7">
    <source>
        <dbReference type="ARBA" id="ARBA00022679"/>
    </source>
</evidence>
<feature type="binding site" evidence="15">
    <location>
        <position position="74"/>
    </location>
    <ligand>
        <name>ATP</name>
        <dbReference type="ChEBI" id="CHEBI:30616"/>
    </ligand>
</feature>
<keyword evidence="10 15" id="KW-0067">ATP-binding</keyword>
<dbReference type="Gene3D" id="3.30.200.20">
    <property type="entry name" value="Phosphorylase Kinase, domain 1"/>
    <property type="match status" value="1"/>
</dbReference>
<comment type="subunit">
    <text evidence="2">Component of the EKC/KEOPS complex composed of at least BUD32, CGI121, GON7, KAE1 and PCC1; the whole complex dimerizes.</text>
</comment>
<dbReference type="SMART" id="SM00220">
    <property type="entry name" value="S_TKc"/>
    <property type="match status" value="1"/>
</dbReference>
<evidence type="ECO:0000256" key="3">
    <source>
        <dbReference type="ARBA" id="ARBA00012513"/>
    </source>
</evidence>
<evidence type="ECO:0000256" key="8">
    <source>
        <dbReference type="ARBA" id="ARBA00022741"/>
    </source>
</evidence>
<dbReference type="OrthoDB" id="5979581at2759"/>
<evidence type="ECO:0000256" key="11">
    <source>
        <dbReference type="ARBA" id="ARBA00030980"/>
    </source>
</evidence>
<dbReference type="PROSITE" id="PS50011">
    <property type="entry name" value="PROTEIN_KINASE_DOM"/>
    <property type="match status" value="1"/>
</dbReference>
<evidence type="ECO:0000313" key="18">
    <source>
        <dbReference type="Proteomes" id="UP000799539"/>
    </source>
</evidence>
<keyword evidence="18" id="KW-1185">Reference proteome</keyword>
<dbReference type="PROSITE" id="PS00109">
    <property type="entry name" value="PROTEIN_KINASE_TYR"/>
    <property type="match status" value="1"/>
</dbReference>
<dbReference type="InterPro" id="IPR051334">
    <property type="entry name" value="SRPK"/>
</dbReference>
<evidence type="ECO:0000256" key="15">
    <source>
        <dbReference type="PROSITE-ProRule" id="PRU10141"/>
    </source>
</evidence>